<reference evidence="1 4" key="2">
    <citation type="submission" date="2016-07" db="EMBL/GenBank/DDBJ databases">
        <title>Complete genome sequences of Bordetella pseudohinzii.</title>
        <authorList>
            <person name="Spilker T."/>
            <person name="Darrah R."/>
            <person name="LiPuma J.J."/>
        </authorList>
    </citation>
    <scope>NUCLEOTIDE SEQUENCE [LARGE SCALE GENOMIC DNA]</scope>
    <source>
        <strain evidence="1 4">HI4681</strain>
    </source>
</reference>
<dbReference type="AlphaFoldDB" id="A0A0J6BZW4"/>
<dbReference type="InterPro" id="IPR018721">
    <property type="entry name" value="DUF2252"/>
</dbReference>
<evidence type="ECO:0000313" key="3">
    <source>
        <dbReference type="Proteomes" id="UP000053096"/>
    </source>
</evidence>
<dbReference type="OrthoDB" id="1491115at2"/>
<evidence type="ECO:0000313" key="4">
    <source>
        <dbReference type="Proteomes" id="UP000092950"/>
    </source>
</evidence>
<sequence>MSTSSRQEQGKALRAKVGRADQAVLGKLDRDPVALLKLSSEGRVPRLAPLRFGRMLASPLAFFRGSAIIQAHDLAHTPHSGLTMQICGDAHLSNFGGFASPERTLLFDLNDFDETAIGPWEWDLKRLCASLVVAARHLNYKRPVAEAVLRQAVLDYSAQMKRYAGMGTLEIWYDRIRFEDLMAEAADGDVRRRIQRAMEKAAGRTGDALLPKLSMDVNGRRVLRDEPPALFHVRGKNTLFTAQDDWLKFKDHAAVLGQYFKDYLQSLATDRRELLSHFSHHDVAFKVVGVGSVGTRCLVHLMMDPMGKPMFLQSKEAGRSVVSRYFKARRMRHEGQRVVHGQRLMQAASDPFLGWAKGPNGRHFYVRQLRDMKWSAQVELMPEAILQAYGGLCGRVLAHGHAKAGGQAPELAGYLGSGERMADALTRYSLDYADQVERDYEAFAQACRKGALEARTDADMEADFRI</sequence>
<dbReference type="Pfam" id="PF10009">
    <property type="entry name" value="DUF2252"/>
    <property type="match status" value="1"/>
</dbReference>
<gene>
    <name evidence="1" type="ORF">BBN53_04590</name>
    <name evidence="2" type="ORF">ERS370011_00819</name>
</gene>
<dbReference type="Proteomes" id="UP000053096">
    <property type="component" value="Unassembled WGS sequence"/>
</dbReference>
<dbReference type="EMBL" id="CP016440">
    <property type="protein sequence ID" value="ANY15232.1"/>
    <property type="molecule type" value="Genomic_DNA"/>
</dbReference>
<name>A0A0J6BZW4_9BORD</name>
<organism evidence="2 3">
    <name type="scientific">Bordetella pseudohinzii</name>
    <dbReference type="NCBI Taxonomy" id="1331258"/>
    <lineage>
        <taxon>Bacteria</taxon>
        <taxon>Pseudomonadati</taxon>
        <taxon>Pseudomonadota</taxon>
        <taxon>Betaproteobacteria</taxon>
        <taxon>Burkholderiales</taxon>
        <taxon>Alcaligenaceae</taxon>
        <taxon>Bordetella</taxon>
    </lineage>
</organism>
<dbReference type="PANTHER" id="PTHR39441">
    <property type="entry name" value="DUF2252 DOMAIN-CONTAINING PROTEIN"/>
    <property type="match status" value="1"/>
</dbReference>
<evidence type="ECO:0000313" key="2">
    <source>
        <dbReference type="EMBL" id="CUI49900.1"/>
    </source>
</evidence>
<protein>
    <submittedName>
        <fullName evidence="2">Uncharacterized protein conserved in bacteria</fullName>
    </submittedName>
</protein>
<keyword evidence="4" id="KW-1185">Reference proteome</keyword>
<accession>A0A0M7D9I4</accession>
<evidence type="ECO:0000313" key="1">
    <source>
        <dbReference type="EMBL" id="ANY15232.1"/>
    </source>
</evidence>
<reference evidence="2 3" key="1">
    <citation type="submission" date="2015-09" db="EMBL/GenBank/DDBJ databases">
        <authorList>
            <person name="Jackson K.R."/>
            <person name="Lunt B.L."/>
            <person name="Fisher J.N.B."/>
            <person name="Gardner A.V."/>
            <person name="Bailey M.E."/>
            <person name="Deus L.M."/>
            <person name="Earl A.S."/>
            <person name="Gibby P.D."/>
            <person name="Hartmann K.A."/>
            <person name="Liu J.E."/>
            <person name="Manci A.M."/>
            <person name="Nielsen D.A."/>
            <person name="Solomon M.B."/>
            <person name="Breakwell D.P."/>
            <person name="Burnett S.H."/>
            <person name="Grose J.H."/>
        </authorList>
    </citation>
    <scope>NUCLEOTIDE SEQUENCE [LARGE SCALE GENOMIC DNA]</scope>
    <source>
        <strain evidence="2 3">2789STDY5608636</strain>
    </source>
</reference>
<proteinExistence type="predicted"/>
<accession>A0A0J6BZW4</accession>
<dbReference type="Proteomes" id="UP000092950">
    <property type="component" value="Chromosome"/>
</dbReference>
<dbReference type="RefSeq" id="WP_043214875.1">
    <property type="nucleotide sequence ID" value="NZ_CAJGUP010000062.1"/>
</dbReference>
<dbReference type="PANTHER" id="PTHR39441:SF1">
    <property type="entry name" value="DUF2252 DOMAIN-CONTAINING PROTEIN"/>
    <property type="match status" value="1"/>
</dbReference>
<dbReference type="KEGG" id="bpdz:BBN53_04590"/>
<dbReference type="EMBL" id="CYTV01000002">
    <property type="protein sequence ID" value="CUI49900.1"/>
    <property type="molecule type" value="Genomic_DNA"/>
</dbReference>